<dbReference type="SUPFAM" id="SSF53098">
    <property type="entry name" value="Ribonuclease H-like"/>
    <property type="match status" value="1"/>
</dbReference>
<dbReference type="InParanoid" id="A0A673AFJ9"/>
<dbReference type="GO" id="GO:0046983">
    <property type="term" value="F:protein dimerization activity"/>
    <property type="evidence" value="ECO:0007669"/>
    <property type="project" value="InterPro"/>
</dbReference>
<dbReference type="PRINTS" id="PR00007">
    <property type="entry name" value="COMPLEMNTC1Q"/>
</dbReference>
<dbReference type="AlphaFoldDB" id="A0A673AFJ9"/>
<dbReference type="PROSITE" id="PS50871">
    <property type="entry name" value="C1Q"/>
    <property type="match status" value="1"/>
</dbReference>
<dbReference type="Gene3D" id="2.60.120.40">
    <property type="match status" value="1"/>
</dbReference>
<organism evidence="5 6">
    <name type="scientific">Sphaeramia orbicularis</name>
    <name type="common">orbiculate cardinalfish</name>
    <dbReference type="NCBI Taxonomy" id="375764"/>
    <lineage>
        <taxon>Eukaryota</taxon>
        <taxon>Metazoa</taxon>
        <taxon>Chordata</taxon>
        <taxon>Craniata</taxon>
        <taxon>Vertebrata</taxon>
        <taxon>Euteleostomi</taxon>
        <taxon>Actinopterygii</taxon>
        <taxon>Neopterygii</taxon>
        <taxon>Teleostei</taxon>
        <taxon>Neoteleostei</taxon>
        <taxon>Acanthomorphata</taxon>
        <taxon>Gobiaria</taxon>
        <taxon>Kurtiformes</taxon>
        <taxon>Apogonoidei</taxon>
        <taxon>Apogonidae</taxon>
        <taxon>Apogoninae</taxon>
        <taxon>Sphaeramia</taxon>
    </lineage>
</organism>
<feature type="domain" description="C1q" evidence="4">
    <location>
        <begin position="95"/>
        <end position="234"/>
    </location>
</feature>
<dbReference type="Proteomes" id="UP000472271">
    <property type="component" value="Chromosome 8"/>
</dbReference>
<dbReference type="PANTHER" id="PTHR22923">
    <property type="entry name" value="CEREBELLIN-RELATED"/>
    <property type="match status" value="1"/>
</dbReference>
<dbReference type="InterPro" id="IPR012337">
    <property type="entry name" value="RNaseH-like_sf"/>
</dbReference>
<evidence type="ECO:0000259" key="4">
    <source>
        <dbReference type="PROSITE" id="PS50871"/>
    </source>
</evidence>
<protein>
    <recommendedName>
        <fullName evidence="4">C1q domain-containing protein</fullName>
    </recommendedName>
</protein>
<comment type="subcellular location">
    <subcellularLocation>
        <location evidence="1">Secreted</location>
    </subcellularLocation>
</comment>
<evidence type="ECO:0000256" key="3">
    <source>
        <dbReference type="ARBA" id="ARBA00022729"/>
    </source>
</evidence>
<proteinExistence type="predicted"/>
<dbReference type="SUPFAM" id="SSF49842">
    <property type="entry name" value="TNF-like"/>
    <property type="match status" value="1"/>
</dbReference>
<dbReference type="SMART" id="SM00110">
    <property type="entry name" value="C1Q"/>
    <property type="match status" value="1"/>
</dbReference>
<dbReference type="Ensembl" id="ENSSORT00005028812.1">
    <property type="protein sequence ID" value="ENSSORP00005028011.1"/>
    <property type="gene ID" value="ENSSORG00005013413.1"/>
</dbReference>
<dbReference type="Pfam" id="PF00386">
    <property type="entry name" value="C1q"/>
    <property type="match status" value="1"/>
</dbReference>
<evidence type="ECO:0000313" key="6">
    <source>
        <dbReference type="Proteomes" id="UP000472271"/>
    </source>
</evidence>
<accession>A0A673AFJ9</accession>
<evidence type="ECO:0000256" key="1">
    <source>
        <dbReference type="ARBA" id="ARBA00004613"/>
    </source>
</evidence>
<dbReference type="Pfam" id="PF05699">
    <property type="entry name" value="Dimer_Tnp_hAT"/>
    <property type="match status" value="1"/>
</dbReference>
<keyword evidence="2" id="KW-0964">Secreted</keyword>
<sequence length="247" mass="27606">MLTVYNLLDSELFPSLTAVLQVALTVAVSSCSSERSFSAMRWLHTWLRRTMGQSRLQHLNGMSVEKEMLEKHSGCSAPPKPLILESPLPDNHTFSSPSNVVFSASLVTTSDLTYQGPFTTYVTLIFKRVVTNVGNRYNSDTGIFTAPTKGVYYFSFTGCMGKSGKLDATLVKNSEFLFEIHDTWGSTGCGSNSMTVQLEEGDTIFIHLWQGFSIFDQSRLSTFTSSPLRHVDPHVCRVHKHKPEIFF</sequence>
<dbReference type="InterPro" id="IPR001073">
    <property type="entry name" value="C1q_dom"/>
</dbReference>
<reference evidence="5" key="2">
    <citation type="submission" date="2025-08" db="UniProtKB">
        <authorList>
            <consortium name="Ensembl"/>
        </authorList>
    </citation>
    <scope>IDENTIFICATION</scope>
</reference>
<keyword evidence="3" id="KW-0732">Signal</keyword>
<dbReference type="InterPro" id="IPR008983">
    <property type="entry name" value="Tumour_necrosis_fac-like_dom"/>
</dbReference>
<keyword evidence="6" id="KW-1185">Reference proteome</keyword>
<reference evidence="5" key="1">
    <citation type="submission" date="2019-06" db="EMBL/GenBank/DDBJ databases">
        <authorList>
            <consortium name="Wellcome Sanger Institute Data Sharing"/>
        </authorList>
    </citation>
    <scope>NUCLEOTIDE SEQUENCE [LARGE SCALE GENOMIC DNA]</scope>
</reference>
<evidence type="ECO:0000256" key="2">
    <source>
        <dbReference type="ARBA" id="ARBA00022525"/>
    </source>
</evidence>
<dbReference type="InterPro" id="IPR008906">
    <property type="entry name" value="HATC_C_dom"/>
</dbReference>
<name>A0A673AFJ9_9TELE</name>
<dbReference type="GO" id="GO:0005576">
    <property type="term" value="C:extracellular region"/>
    <property type="evidence" value="ECO:0007669"/>
    <property type="project" value="UniProtKB-SubCell"/>
</dbReference>
<reference evidence="5" key="3">
    <citation type="submission" date="2025-09" db="UniProtKB">
        <authorList>
            <consortium name="Ensembl"/>
        </authorList>
    </citation>
    <scope>IDENTIFICATION</scope>
</reference>
<evidence type="ECO:0000313" key="5">
    <source>
        <dbReference type="Ensembl" id="ENSSORP00005028011.1"/>
    </source>
</evidence>
<dbReference type="InterPro" id="IPR050822">
    <property type="entry name" value="Cerebellin_Synaptic_Org"/>
</dbReference>
<dbReference type="PANTHER" id="PTHR22923:SF102">
    <property type="entry name" value="CEREBELLIN 13-RELATED"/>
    <property type="match status" value="1"/>
</dbReference>